<gene>
    <name evidence="3" type="ORF">ACFFHM_12625</name>
</gene>
<keyword evidence="3" id="KW-0560">Oxidoreductase</keyword>
<sequence>MVSMDVTQPSEVQQVVEDVITHYGRIDVWINNAGAFKAIGPTWEVKQEDWINDVSTNLFGTFHCVQAVVPVMINQGYGTIINIAGGGTVGSFKYGNGYGTSKTAVARLTENLSEELEETPIKVFALDPGLNDTDMTRYQRDTNVGQRYLSEIENLFEENIDVPPHQAPQWAYYMATGELDDFSGRVVSVYEDLVTLKNMEKQASDPDFHKLRLLK</sequence>
<evidence type="ECO:0000313" key="3">
    <source>
        <dbReference type="EMBL" id="MFC0471308.1"/>
    </source>
</evidence>
<dbReference type="PANTHER" id="PTHR42760">
    <property type="entry name" value="SHORT-CHAIN DEHYDROGENASES/REDUCTASES FAMILY MEMBER"/>
    <property type="match status" value="1"/>
</dbReference>
<dbReference type="CDD" id="cd05233">
    <property type="entry name" value="SDR_c"/>
    <property type="match status" value="1"/>
</dbReference>
<evidence type="ECO:0000256" key="1">
    <source>
        <dbReference type="ARBA" id="ARBA00006484"/>
    </source>
</evidence>
<dbReference type="EC" id="1.-.-.-" evidence="3"/>
<organism evidence="3 4">
    <name type="scientific">Halalkalibacter kiskunsagensis</name>
    <dbReference type="NCBI Taxonomy" id="1548599"/>
    <lineage>
        <taxon>Bacteria</taxon>
        <taxon>Bacillati</taxon>
        <taxon>Bacillota</taxon>
        <taxon>Bacilli</taxon>
        <taxon>Bacillales</taxon>
        <taxon>Bacillaceae</taxon>
        <taxon>Halalkalibacter</taxon>
    </lineage>
</organism>
<dbReference type="PRINTS" id="PR00080">
    <property type="entry name" value="SDRFAMILY"/>
</dbReference>
<dbReference type="RefSeq" id="WP_335962394.1">
    <property type="nucleotide sequence ID" value="NZ_JAXBLX010000028.1"/>
</dbReference>
<dbReference type="Proteomes" id="UP001589838">
    <property type="component" value="Unassembled WGS sequence"/>
</dbReference>
<dbReference type="Pfam" id="PF00106">
    <property type="entry name" value="adh_short"/>
    <property type="match status" value="1"/>
</dbReference>
<dbReference type="EMBL" id="JBHLUX010000031">
    <property type="protein sequence ID" value="MFC0471308.1"/>
    <property type="molecule type" value="Genomic_DNA"/>
</dbReference>
<dbReference type="Gene3D" id="3.40.50.720">
    <property type="entry name" value="NAD(P)-binding Rossmann-like Domain"/>
    <property type="match status" value="1"/>
</dbReference>
<comment type="similarity">
    <text evidence="1 2">Belongs to the short-chain dehydrogenases/reductases (SDR) family.</text>
</comment>
<dbReference type="InterPro" id="IPR002347">
    <property type="entry name" value="SDR_fam"/>
</dbReference>
<reference evidence="3 4" key="1">
    <citation type="submission" date="2024-09" db="EMBL/GenBank/DDBJ databases">
        <authorList>
            <person name="Sun Q."/>
            <person name="Mori K."/>
        </authorList>
    </citation>
    <scope>NUCLEOTIDE SEQUENCE [LARGE SCALE GENOMIC DNA]</scope>
    <source>
        <strain evidence="3 4">NCAIM B.02610</strain>
    </source>
</reference>
<dbReference type="SUPFAM" id="SSF51735">
    <property type="entry name" value="NAD(P)-binding Rossmann-fold domains"/>
    <property type="match status" value="1"/>
</dbReference>
<evidence type="ECO:0000313" key="4">
    <source>
        <dbReference type="Proteomes" id="UP001589838"/>
    </source>
</evidence>
<protein>
    <submittedName>
        <fullName evidence="3">SDR family oxidoreductase</fullName>
        <ecNumber evidence="3">1.-.-.-</ecNumber>
    </submittedName>
</protein>
<name>A0ABV6KDB2_9BACI</name>
<dbReference type="PRINTS" id="PR00081">
    <property type="entry name" value="GDHRDH"/>
</dbReference>
<accession>A0ABV6KDB2</accession>
<dbReference type="InterPro" id="IPR036291">
    <property type="entry name" value="NAD(P)-bd_dom_sf"/>
</dbReference>
<proteinExistence type="inferred from homology"/>
<comment type="caution">
    <text evidence="3">The sequence shown here is derived from an EMBL/GenBank/DDBJ whole genome shotgun (WGS) entry which is preliminary data.</text>
</comment>
<keyword evidence="4" id="KW-1185">Reference proteome</keyword>
<evidence type="ECO:0000256" key="2">
    <source>
        <dbReference type="RuleBase" id="RU000363"/>
    </source>
</evidence>
<dbReference type="GO" id="GO:0016491">
    <property type="term" value="F:oxidoreductase activity"/>
    <property type="evidence" value="ECO:0007669"/>
    <property type="project" value="UniProtKB-KW"/>
</dbReference>